<keyword evidence="12 13" id="KW-0472">Membrane</keyword>
<comment type="caution">
    <text evidence="15">The sequence shown here is derived from an EMBL/GenBank/DDBJ whole genome shotgun (WGS) entry which is preliminary data.</text>
</comment>
<keyword evidence="11" id="KW-0482">Metalloprotease</keyword>
<dbReference type="InterPro" id="IPR008915">
    <property type="entry name" value="Peptidase_M50"/>
</dbReference>
<comment type="subcellular location">
    <subcellularLocation>
        <location evidence="2">Cell membrane</location>
        <topology evidence="2">Multi-pass membrane protein</topology>
    </subcellularLocation>
</comment>
<evidence type="ECO:0000313" key="15">
    <source>
        <dbReference type="EMBL" id="KXA61161.1"/>
    </source>
</evidence>
<evidence type="ECO:0000256" key="3">
    <source>
        <dbReference type="ARBA" id="ARBA00007931"/>
    </source>
</evidence>
<reference evidence="16" key="2">
    <citation type="submission" date="2023-05" db="EMBL/GenBank/DDBJ databases">
        <title>Cataloging the Phylogenetic Diversity of Human Bladder Bacteria.</title>
        <authorList>
            <person name="Du J."/>
        </authorList>
    </citation>
    <scope>NUCLEOTIDE SEQUENCE</scope>
    <source>
        <strain evidence="16">UMB10101</strain>
    </source>
</reference>
<evidence type="ECO:0000313" key="17">
    <source>
        <dbReference type="Proteomes" id="UP000070226"/>
    </source>
</evidence>
<evidence type="ECO:0000313" key="16">
    <source>
        <dbReference type="EMBL" id="MDK7356692.1"/>
    </source>
</evidence>
<dbReference type="RefSeq" id="WP_005378174.1">
    <property type="nucleotide sequence ID" value="NZ_CABKSO010000001.1"/>
</dbReference>
<evidence type="ECO:0000256" key="4">
    <source>
        <dbReference type="ARBA" id="ARBA00022475"/>
    </source>
</evidence>
<keyword evidence="5 16" id="KW-0645">Protease</keyword>
<comment type="cofactor">
    <cofactor evidence="1">
        <name>Zn(2+)</name>
        <dbReference type="ChEBI" id="CHEBI:29105"/>
    </cofactor>
</comment>
<dbReference type="KEGG" id="vat:B7L28_09120"/>
<dbReference type="AlphaFoldDB" id="A0A133RZJ3"/>
<keyword evidence="6 13" id="KW-0812">Transmembrane</keyword>
<feature type="transmembrane region" description="Helical" evidence="13">
    <location>
        <begin position="52"/>
        <end position="70"/>
    </location>
</feature>
<dbReference type="CDD" id="cd06158">
    <property type="entry name" value="S2P-M50_like_1"/>
    <property type="match status" value="1"/>
</dbReference>
<reference evidence="15 17" key="1">
    <citation type="submission" date="2016-01" db="EMBL/GenBank/DDBJ databases">
        <authorList>
            <person name="Oliw E.H."/>
        </authorList>
    </citation>
    <scope>NUCLEOTIDE SEQUENCE [LARGE SCALE GENOMIC DNA]</scope>
    <source>
        <strain evidence="15 17">CMW7756B</strain>
    </source>
</reference>
<keyword evidence="10 13" id="KW-1133">Transmembrane helix</keyword>
<dbReference type="GO" id="GO:0008237">
    <property type="term" value="F:metallopeptidase activity"/>
    <property type="evidence" value="ECO:0007669"/>
    <property type="project" value="UniProtKB-KW"/>
</dbReference>
<evidence type="ECO:0000256" key="7">
    <source>
        <dbReference type="ARBA" id="ARBA00022723"/>
    </source>
</evidence>
<dbReference type="Proteomes" id="UP000070226">
    <property type="component" value="Unassembled WGS sequence"/>
</dbReference>
<dbReference type="InterPro" id="IPR052348">
    <property type="entry name" value="Metallopeptidase_M50B"/>
</dbReference>
<dbReference type="STRING" id="39777.B7L28_09120"/>
<accession>A0A133RZJ3</accession>
<dbReference type="Proteomes" id="UP001236274">
    <property type="component" value="Unassembled WGS sequence"/>
</dbReference>
<dbReference type="InterPro" id="IPR044537">
    <property type="entry name" value="Rip2-like"/>
</dbReference>
<gene>
    <name evidence="15" type="ORF">HMPREF3233_01977</name>
    <name evidence="16" type="ORF">QP520_03520</name>
</gene>
<dbReference type="EMBL" id="JASORJ010000003">
    <property type="protein sequence ID" value="MDK7356692.1"/>
    <property type="molecule type" value="Genomic_DNA"/>
</dbReference>
<evidence type="ECO:0000256" key="5">
    <source>
        <dbReference type="ARBA" id="ARBA00022670"/>
    </source>
</evidence>
<dbReference type="PANTHER" id="PTHR35864:SF1">
    <property type="entry name" value="ZINC METALLOPROTEASE YWHC-RELATED"/>
    <property type="match status" value="1"/>
</dbReference>
<dbReference type="PANTHER" id="PTHR35864">
    <property type="entry name" value="ZINC METALLOPROTEASE MJ0611-RELATED"/>
    <property type="match status" value="1"/>
</dbReference>
<dbReference type="GO" id="GO:0046872">
    <property type="term" value="F:metal ion binding"/>
    <property type="evidence" value="ECO:0007669"/>
    <property type="project" value="UniProtKB-KW"/>
</dbReference>
<feature type="domain" description="Peptidase M50" evidence="14">
    <location>
        <begin position="125"/>
        <end position="180"/>
    </location>
</feature>
<keyword evidence="8" id="KW-0378">Hydrolase</keyword>
<evidence type="ECO:0000256" key="6">
    <source>
        <dbReference type="ARBA" id="ARBA00022692"/>
    </source>
</evidence>
<dbReference type="EMBL" id="LRQT01000123">
    <property type="protein sequence ID" value="KXA61161.1"/>
    <property type="molecule type" value="Genomic_DNA"/>
</dbReference>
<dbReference type="GO" id="GO:0005886">
    <property type="term" value="C:plasma membrane"/>
    <property type="evidence" value="ECO:0007669"/>
    <property type="project" value="UniProtKB-SubCell"/>
</dbReference>
<keyword evidence="4" id="KW-1003">Cell membrane</keyword>
<feature type="transmembrane region" description="Helical" evidence="13">
    <location>
        <begin position="163"/>
        <end position="182"/>
    </location>
</feature>
<proteinExistence type="inferred from homology"/>
<evidence type="ECO:0000256" key="1">
    <source>
        <dbReference type="ARBA" id="ARBA00001947"/>
    </source>
</evidence>
<comment type="similarity">
    <text evidence="3">Belongs to the peptidase M50B family.</text>
</comment>
<evidence type="ECO:0000256" key="8">
    <source>
        <dbReference type="ARBA" id="ARBA00022801"/>
    </source>
</evidence>
<feature type="transmembrane region" description="Helical" evidence="13">
    <location>
        <begin position="90"/>
        <end position="110"/>
    </location>
</feature>
<dbReference type="GeneID" id="57774630"/>
<name>A0A133RZJ3_9FIRM</name>
<dbReference type="PATRIC" id="fig|39777.7.peg.1946"/>
<organism evidence="15">
    <name type="scientific">Veillonella atypica</name>
    <dbReference type="NCBI Taxonomy" id="39777"/>
    <lineage>
        <taxon>Bacteria</taxon>
        <taxon>Bacillati</taxon>
        <taxon>Bacillota</taxon>
        <taxon>Negativicutes</taxon>
        <taxon>Veillonellales</taxon>
        <taxon>Veillonellaceae</taxon>
        <taxon>Veillonella</taxon>
    </lineage>
</organism>
<protein>
    <submittedName>
        <fullName evidence="15">Peptidase, M50 family</fullName>
    </submittedName>
    <submittedName>
        <fullName evidence="16">Site-2 protease family protein</fullName>
    </submittedName>
</protein>
<evidence type="ECO:0000256" key="12">
    <source>
        <dbReference type="ARBA" id="ARBA00023136"/>
    </source>
</evidence>
<dbReference type="GO" id="GO:0006508">
    <property type="term" value="P:proteolysis"/>
    <property type="evidence" value="ECO:0007669"/>
    <property type="project" value="UniProtKB-KW"/>
</dbReference>
<keyword evidence="9" id="KW-0862">Zinc</keyword>
<evidence type="ECO:0000256" key="13">
    <source>
        <dbReference type="SAM" id="Phobius"/>
    </source>
</evidence>
<dbReference type="Pfam" id="PF02163">
    <property type="entry name" value="Peptidase_M50"/>
    <property type="match status" value="1"/>
</dbReference>
<evidence type="ECO:0000256" key="11">
    <source>
        <dbReference type="ARBA" id="ARBA00023049"/>
    </source>
</evidence>
<evidence type="ECO:0000256" key="10">
    <source>
        <dbReference type="ARBA" id="ARBA00022989"/>
    </source>
</evidence>
<evidence type="ECO:0000256" key="9">
    <source>
        <dbReference type="ARBA" id="ARBA00022833"/>
    </source>
</evidence>
<evidence type="ECO:0000259" key="14">
    <source>
        <dbReference type="Pfam" id="PF02163"/>
    </source>
</evidence>
<keyword evidence="7" id="KW-0479">Metal-binding</keyword>
<sequence>MILSGLSLIMIIASIPALIIAAAGHEYAHAKAADLLGDPTPRMMGRLTMNPFVHLDLIGSLALIIGGFGWAKPVVVNPTNFKDPRTDDMIVSIAGPMANLVMAFIGYVVMRCLEAANLLGNDSLYLVLFLIVVYNINFAILNLMPVPPLDGSHILMNFLPLKWQIHVARFSMVSLLILIVILNSPIASHIFVPLQKSILGGFESIVNLVL</sequence>
<feature type="transmembrane region" description="Helical" evidence="13">
    <location>
        <begin position="122"/>
        <end position="143"/>
    </location>
</feature>
<evidence type="ECO:0000256" key="2">
    <source>
        <dbReference type="ARBA" id="ARBA00004651"/>
    </source>
</evidence>
<feature type="transmembrane region" description="Helical" evidence="13">
    <location>
        <begin position="6"/>
        <end position="24"/>
    </location>
</feature>